<dbReference type="EMBL" id="KK852868">
    <property type="protein sequence ID" value="KDR14690.1"/>
    <property type="molecule type" value="Genomic_DNA"/>
</dbReference>
<dbReference type="PANTHER" id="PTHR46539">
    <property type="entry name" value="E3 UBIQUITIN-PROTEIN LIGASE ATL42"/>
    <property type="match status" value="1"/>
</dbReference>
<dbReference type="GO" id="GO:0008270">
    <property type="term" value="F:zinc ion binding"/>
    <property type="evidence" value="ECO:0007669"/>
    <property type="project" value="UniProtKB-KW"/>
</dbReference>
<keyword evidence="6 10" id="KW-1133">Transmembrane helix</keyword>
<dbReference type="eggNOG" id="KOG0800">
    <property type="taxonomic scope" value="Eukaryota"/>
</dbReference>
<dbReference type="InParanoid" id="A0A067QWX8"/>
<evidence type="ECO:0000313" key="12">
    <source>
        <dbReference type="EMBL" id="KDR14690.1"/>
    </source>
</evidence>
<protein>
    <submittedName>
        <fullName evidence="12">Protein goliath</fullName>
    </submittedName>
</protein>
<keyword evidence="5" id="KW-0862">Zinc</keyword>
<dbReference type="STRING" id="136037.A0A067QWX8"/>
<dbReference type="Gene3D" id="3.30.40.10">
    <property type="entry name" value="Zinc/RING finger domain, C3HC4 (zinc finger)"/>
    <property type="match status" value="1"/>
</dbReference>
<dbReference type="SMART" id="SM00184">
    <property type="entry name" value="RING"/>
    <property type="match status" value="1"/>
</dbReference>
<feature type="transmembrane region" description="Helical" evidence="10">
    <location>
        <begin position="22"/>
        <end position="45"/>
    </location>
</feature>
<feature type="region of interest" description="Disordered" evidence="9">
    <location>
        <begin position="267"/>
        <end position="306"/>
    </location>
</feature>
<evidence type="ECO:0000256" key="3">
    <source>
        <dbReference type="ARBA" id="ARBA00022723"/>
    </source>
</evidence>
<keyword evidence="3" id="KW-0479">Metal-binding</keyword>
<evidence type="ECO:0000256" key="1">
    <source>
        <dbReference type="ARBA" id="ARBA00004370"/>
    </source>
</evidence>
<dbReference type="PROSITE" id="PS50089">
    <property type="entry name" value="ZF_RING_2"/>
    <property type="match status" value="1"/>
</dbReference>
<gene>
    <name evidence="12" type="ORF">L798_11462</name>
</gene>
<evidence type="ECO:0000256" key="4">
    <source>
        <dbReference type="ARBA" id="ARBA00022771"/>
    </source>
</evidence>
<evidence type="ECO:0000256" key="9">
    <source>
        <dbReference type="SAM" id="MobiDB-lite"/>
    </source>
</evidence>
<keyword evidence="2 10" id="KW-0812">Transmembrane</keyword>
<evidence type="ECO:0000256" key="10">
    <source>
        <dbReference type="SAM" id="Phobius"/>
    </source>
</evidence>
<keyword evidence="13" id="KW-1185">Reference proteome</keyword>
<sequence length="306" mass="34252">MTYITVGNPCPKESSNINRTSVLFVSFSFIVLMIISLAWLAFYYVQRFRYVHAKDRLSRRLCSAAKKALSKIPTKNIKSEDKEIQGDGECCAVCIEPYKISDVLRILPCRHEFHKFCIDPWLLEHRTCPMCKMDILRHYGFVFTGSQESILHMDIEDVGSGINNDTDRLQRRNLRTVSQIRPVEHQISGSASPEVQSRSSRASTPDELTPTLCSDQCYVGVIPQPVESPGTMDTSTNYSTATAGAHHKPEMCSKKFMETTANNSCRTAHKCECDEEEESSQSSSTSISTSSSHKKTEQVSKAGTGE</sequence>
<dbReference type="InterPro" id="IPR001841">
    <property type="entry name" value="Znf_RING"/>
</dbReference>
<evidence type="ECO:0000256" key="5">
    <source>
        <dbReference type="ARBA" id="ARBA00022833"/>
    </source>
</evidence>
<dbReference type="OMA" id="ITIASHC"/>
<dbReference type="GO" id="GO:0016020">
    <property type="term" value="C:membrane"/>
    <property type="evidence" value="ECO:0007669"/>
    <property type="project" value="UniProtKB-SubCell"/>
</dbReference>
<accession>A0A067QWX8</accession>
<evidence type="ECO:0000256" key="2">
    <source>
        <dbReference type="ARBA" id="ARBA00022692"/>
    </source>
</evidence>
<evidence type="ECO:0000256" key="8">
    <source>
        <dbReference type="PROSITE-ProRule" id="PRU00175"/>
    </source>
</evidence>
<keyword evidence="7 10" id="KW-0472">Membrane</keyword>
<organism evidence="12 13">
    <name type="scientific">Zootermopsis nevadensis</name>
    <name type="common">Dampwood termite</name>
    <dbReference type="NCBI Taxonomy" id="136037"/>
    <lineage>
        <taxon>Eukaryota</taxon>
        <taxon>Metazoa</taxon>
        <taxon>Ecdysozoa</taxon>
        <taxon>Arthropoda</taxon>
        <taxon>Hexapoda</taxon>
        <taxon>Insecta</taxon>
        <taxon>Pterygota</taxon>
        <taxon>Neoptera</taxon>
        <taxon>Polyneoptera</taxon>
        <taxon>Dictyoptera</taxon>
        <taxon>Blattodea</taxon>
        <taxon>Blattoidea</taxon>
        <taxon>Termitoidae</taxon>
        <taxon>Termopsidae</taxon>
        <taxon>Zootermopsis</taxon>
    </lineage>
</organism>
<evidence type="ECO:0000256" key="7">
    <source>
        <dbReference type="ARBA" id="ARBA00023136"/>
    </source>
</evidence>
<evidence type="ECO:0000256" key="6">
    <source>
        <dbReference type="ARBA" id="ARBA00022989"/>
    </source>
</evidence>
<feature type="region of interest" description="Disordered" evidence="9">
    <location>
        <begin position="182"/>
        <end position="209"/>
    </location>
</feature>
<dbReference type="FunFam" id="3.30.40.10:FF:000009">
    <property type="entry name" value="E3 ubiquitin-protein ligase RNF130"/>
    <property type="match status" value="1"/>
</dbReference>
<dbReference type="AlphaFoldDB" id="A0A067QWX8"/>
<evidence type="ECO:0000259" key="11">
    <source>
        <dbReference type="PROSITE" id="PS50089"/>
    </source>
</evidence>
<feature type="compositionally biased region" description="Polar residues" evidence="9">
    <location>
        <begin position="187"/>
        <end position="203"/>
    </location>
</feature>
<proteinExistence type="predicted"/>
<comment type="subcellular location">
    <subcellularLocation>
        <location evidence="1">Membrane</location>
    </subcellularLocation>
</comment>
<feature type="region of interest" description="Disordered" evidence="9">
    <location>
        <begin position="226"/>
        <end position="248"/>
    </location>
</feature>
<dbReference type="InterPro" id="IPR013083">
    <property type="entry name" value="Znf_RING/FYVE/PHD"/>
</dbReference>
<dbReference type="Proteomes" id="UP000027135">
    <property type="component" value="Unassembled WGS sequence"/>
</dbReference>
<dbReference type="Pfam" id="PF13639">
    <property type="entry name" value="zf-RING_2"/>
    <property type="match status" value="1"/>
</dbReference>
<reference evidence="12 13" key="1">
    <citation type="journal article" date="2014" name="Nat. Commun.">
        <title>Molecular traces of alternative social organization in a termite genome.</title>
        <authorList>
            <person name="Terrapon N."/>
            <person name="Li C."/>
            <person name="Robertson H.M."/>
            <person name="Ji L."/>
            <person name="Meng X."/>
            <person name="Booth W."/>
            <person name="Chen Z."/>
            <person name="Childers C.P."/>
            <person name="Glastad K.M."/>
            <person name="Gokhale K."/>
            <person name="Gowin J."/>
            <person name="Gronenberg W."/>
            <person name="Hermansen R.A."/>
            <person name="Hu H."/>
            <person name="Hunt B.G."/>
            <person name="Huylmans A.K."/>
            <person name="Khalil S.M."/>
            <person name="Mitchell R.D."/>
            <person name="Munoz-Torres M.C."/>
            <person name="Mustard J.A."/>
            <person name="Pan H."/>
            <person name="Reese J.T."/>
            <person name="Scharf M.E."/>
            <person name="Sun F."/>
            <person name="Vogel H."/>
            <person name="Xiao J."/>
            <person name="Yang W."/>
            <person name="Yang Z."/>
            <person name="Yang Z."/>
            <person name="Zhou J."/>
            <person name="Zhu J."/>
            <person name="Brent C.S."/>
            <person name="Elsik C.G."/>
            <person name="Goodisman M.A."/>
            <person name="Liberles D.A."/>
            <person name="Roe R.M."/>
            <person name="Vargo E.L."/>
            <person name="Vilcinskas A."/>
            <person name="Wang J."/>
            <person name="Bornberg-Bauer E."/>
            <person name="Korb J."/>
            <person name="Zhang G."/>
            <person name="Liebig J."/>
        </authorList>
    </citation>
    <scope>NUCLEOTIDE SEQUENCE [LARGE SCALE GENOMIC DNA]</scope>
    <source>
        <tissue evidence="12">Whole organism</tissue>
    </source>
</reference>
<keyword evidence="4 8" id="KW-0863">Zinc-finger</keyword>
<dbReference type="PANTHER" id="PTHR46539:SF23">
    <property type="entry name" value="RING-TYPE DOMAIN-CONTAINING PROTEIN"/>
    <property type="match status" value="1"/>
</dbReference>
<feature type="compositionally biased region" description="Polar residues" evidence="9">
    <location>
        <begin position="231"/>
        <end position="242"/>
    </location>
</feature>
<dbReference type="SUPFAM" id="SSF57850">
    <property type="entry name" value="RING/U-box"/>
    <property type="match status" value="1"/>
</dbReference>
<feature type="compositionally biased region" description="Low complexity" evidence="9">
    <location>
        <begin position="280"/>
        <end position="291"/>
    </location>
</feature>
<name>A0A067QWX8_ZOONE</name>
<evidence type="ECO:0000313" key="13">
    <source>
        <dbReference type="Proteomes" id="UP000027135"/>
    </source>
</evidence>
<feature type="domain" description="RING-type" evidence="11">
    <location>
        <begin position="91"/>
        <end position="132"/>
    </location>
</feature>